<dbReference type="FunFam" id="3.40.605.10:FF:000007">
    <property type="entry name" value="NAD/NADP-dependent betaine aldehyde dehydrogenase"/>
    <property type="match status" value="1"/>
</dbReference>
<sequence length="508" mass="53720">MTEIPTYRMFIDGRWIDTAEKHAITSPATGQTAARVAFGGVEHADAAVAAAVAAHEEGTWRNMTPDQRADILDRIAASMEAKAERLSALATAENGVTVRTAGAFHIGLGVANLRVFAGMARGFTPEQDNPLAPATGDARATIRREPIGVCAGIVPFNFPLVLAGWKLGPALAAGNTFVLKADENTPLTLLELARSAEEAGLPPGVLNIITGPGETVGARLAEHPDVRKIGFTGSTEVGKSVQRAAADNLKKVTLELGGKGPNIILDDANLDAAIDGSIFAFLMYSGQVCESGTRLLVPNSRKDEIVDRLITRLQDVTIGDPTDPASDMGPVASQDQKDRVERYLAIAAEEGATLAYRGTLPEGEMFETGAWVPPIVFTDVTNDMRIAREEVFGPVLVVIGYDDEAEAVAIANDSEYGLSAGVWGSSERARAVANTLEAGTVWVNDWHAGFPFNPFGGYKQSGIGRELGPDALAEYTQVKAVQESLDADWAKHGYALVLPAPAEVPVPA</sequence>
<dbReference type="RefSeq" id="WP_139467734.1">
    <property type="nucleotide sequence ID" value="NZ_VDMQ01000002.1"/>
</dbReference>
<dbReference type="Gene3D" id="3.40.605.10">
    <property type="entry name" value="Aldehyde Dehydrogenase, Chain A, domain 1"/>
    <property type="match status" value="1"/>
</dbReference>
<keyword evidence="2" id="KW-0560">Oxidoreductase</keyword>
<organism evidence="4 5">
    <name type="scientific">Brevibacterium sediminis</name>
    <dbReference type="NCBI Taxonomy" id="1857024"/>
    <lineage>
        <taxon>Bacteria</taxon>
        <taxon>Bacillati</taxon>
        <taxon>Actinomycetota</taxon>
        <taxon>Actinomycetes</taxon>
        <taxon>Micrococcales</taxon>
        <taxon>Brevibacteriaceae</taxon>
        <taxon>Brevibacterium</taxon>
    </lineage>
</organism>
<evidence type="ECO:0000313" key="4">
    <source>
        <dbReference type="EMBL" id="TNM56943.1"/>
    </source>
</evidence>
<comment type="caution">
    <text evidence="4">The sequence shown here is derived from an EMBL/GenBank/DDBJ whole genome shotgun (WGS) entry which is preliminary data.</text>
</comment>
<reference evidence="4 5" key="1">
    <citation type="submission" date="2019-06" db="EMBL/GenBank/DDBJ databases">
        <authorList>
            <person name="Mardanova A.M."/>
            <person name="Pudova D.S."/>
            <person name="Shagimardanova E.I."/>
            <person name="Gogoleva N.E."/>
            <person name="Lutfullin M.T."/>
            <person name="Hadieva G.F."/>
            <person name="Sharipova M.R."/>
        </authorList>
    </citation>
    <scope>NUCLEOTIDE SEQUENCE [LARGE SCALE GENOMIC DNA]</scope>
    <source>
        <strain evidence="4 5">MG-1</strain>
    </source>
</reference>
<dbReference type="InterPro" id="IPR016163">
    <property type="entry name" value="Ald_DH_C"/>
</dbReference>
<feature type="domain" description="Aldehyde dehydrogenase" evidence="3">
    <location>
        <begin position="15"/>
        <end position="481"/>
    </location>
</feature>
<accession>A0A5C4X4M9</accession>
<dbReference type="InterPro" id="IPR016162">
    <property type="entry name" value="Ald_DH_N"/>
</dbReference>
<evidence type="ECO:0000256" key="1">
    <source>
        <dbReference type="ARBA" id="ARBA00009986"/>
    </source>
</evidence>
<dbReference type="AlphaFoldDB" id="A0A5C4X4M9"/>
<dbReference type="InterPro" id="IPR016161">
    <property type="entry name" value="Ald_DH/histidinol_DH"/>
</dbReference>
<gene>
    <name evidence="4" type="ORF">FHQ09_05080</name>
</gene>
<dbReference type="EMBL" id="VDMQ01000002">
    <property type="protein sequence ID" value="TNM56943.1"/>
    <property type="molecule type" value="Genomic_DNA"/>
</dbReference>
<dbReference type="PANTHER" id="PTHR42804">
    <property type="entry name" value="ALDEHYDE DEHYDROGENASE"/>
    <property type="match status" value="1"/>
</dbReference>
<dbReference type="FunFam" id="3.40.605.10:FF:000026">
    <property type="entry name" value="Aldehyde dehydrogenase, putative"/>
    <property type="match status" value="1"/>
</dbReference>
<name>A0A5C4X4M9_9MICO</name>
<dbReference type="SUPFAM" id="SSF53720">
    <property type="entry name" value="ALDH-like"/>
    <property type="match status" value="1"/>
</dbReference>
<dbReference type="Proteomes" id="UP000314223">
    <property type="component" value="Unassembled WGS sequence"/>
</dbReference>
<evidence type="ECO:0000313" key="5">
    <source>
        <dbReference type="Proteomes" id="UP000314223"/>
    </source>
</evidence>
<protein>
    <submittedName>
        <fullName evidence="4">Aldehyde dehydrogenase</fullName>
    </submittedName>
</protein>
<dbReference type="FunFam" id="3.40.309.10:FF:000012">
    <property type="entry name" value="Betaine aldehyde dehydrogenase"/>
    <property type="match status" value="1"/>
</dbReference>
<dbReference type="InterPro" id="IPR015590">
    <property type="entry name" value="Aldehyde_DH_dom"/>
</dbReference>
<dbReference type="PANTHER" id="PTHR42804:SF1">
    <property type="entry name" value="ALDEHYDE DEHYDROGENASE-RELATED"/>
    <property type="match status" value="1"/>
</dbReference>
<dbReference type="Gene3D" id="3.40.309.10">
    <property type="entry name" value="Aldehyde Dehydrogenase, Chain A, domain 2"/>
    <property type="match status" value="1"/>
</dbReference>
<proteinExistence type="inferred from homology"/>
<evidence type="ECO:0000259" key="3">
    <source>
        <dbReference type="Pfam" id="PF00171"/>
    </source>
</evidence>
<dbReference type="GO" id="GO:0016620">
    <property type="term" value="F:oxidoreductase activity, acting on the aldehyde or oxo group of donors, NAD or NADP as acceptor"/>
    <property type="evidence" value="ECO:0007669"/>
    <property type="project" value="InterPro"/>
</dbReference>
<evidence type="ECO:0000256" key="2">
    <source>
        <dbReference type="ARBA" id="ARBA00023002"/>
    </source>
</evidence>
<dbReference type="Pfam" id="PF00171">
    <property type="entry name" value="Aldedh"/>
    <property type="match status" value="1"/>
</dbReference>
<comment type="similarity">
    <text evidence="1">Belongs to the aldehyde dehydrogenase family.</text>
</comment>